<comment type="similarity">
    <text evidence="2 7">Belongs to the UPF0056 (MarC) family.</text>
</comment>
<keyword evidence="3" id="KW-1003">Cell membrane</keyword>
<feature type="transmembrane region" description="Helical" evidence="7">
    <location>
        <begin position="79"/>
        <end position="98"/>
    </location>
</feature>
<evidence type="ECO:0000256" key="1">
    <source>
        <dbReference type="ARBA" id="ARBA00004651"/>
    </source>
</evidence>
<dbReference type="Pfam" id="PF01914">
    <property type="entry name" value="MarC"/>
    <property type="match status" value="1"/>
</dbReference>
<dbReference type="PANTHER" id="PTHR33508:SF1">
    <property type="entry name" value="UPF0056 MEMBRANE PROTEIN YHCE"/>
    <property type="match status" value="1"/>
</dbReference>
<dbReference type="Proteomes" id="UP001604282">
    <property type="component" value="Unassembled WGS sequence"/>
</dbReference>
<dbReference type="PANTHER" id="PTHR33508">
    <property type="entry name" value="UPF0056 MEMBRANE PROTEIN YHCE"/>
    <property type="match status" value="1"/>
</dbReference>
<keyword evidence="5 7" id="KW-1133">Transmembrane helix</keyword>
<feature type="transmembrane region" description="Helical" evidence="7">
    <location>
        <begin position="148"/>
        <end position="167"/>
    </location>
</feature>
<protein>
    <recommendedName>
        <fullName evidence="7">UPF0056 membrane protein</fullName>
    </recommendedName>
</protein>
<dbReference type="InterPro" id="IPR002771">
    <property type="entry name" value="Multi_antbiot-R_MarC"/>
</dbReference>
<comment type="caution">
    <text evidence="8">The sequence shown here is derived from an EMBL/GenBank/DDBJ whole genome shotgun (WGS) entry which is preliminary data.</text>
</comment>
<reference evidence="8 9" key="1">
    <citation type="submission" date="2024-10" db="EMBL/GenBank/DDBJ databases">
        <title>The Natural Products Discovery Center: Release of the First 8490 Sequenced Strains for Exploring Actinobacteria Biosynthetic Diversity.</title>
        <authorList>
            <person name="Kalkreuter E."/>
            <person name="Kautsar S.A."/>
            <person name="Yang D."/>
            <person name="Bader C.D."/>
            <person name="Teijaro C.N."/>
            <person name="Fluegel L."/>
            <person name="Davis C.M."/>
            <person name="Simpson J.R."/>
            <person name="Lauterbach L."/>
            <person name="Steele A.D."/>
            <person name="Gui C."/>
            <person name="Meng S."/>
            <person name="Li G."/>
            <person name="Viehrig K."/>
            <person name="Ye F."/>
            <person name="Su P."/>
            <person name="Kiefer A.F."/>
            <person name="Nichols A."/>
            <person name="Cepeda A.J."/>
            <person name="Yan W."/>
            <person name="Fan B."/>
            <person name="Jiang Y."/>
            <person name="Adhikari A."/>
            <person name="Zheng C.-J."/>
            <person name="Schuster L."/>
            <person name="Cowan T.M."/>
            <person name="Smanski M.J."/>
            <person name="Chevrette M.G."/>
            <person name="De Carvalho L.P.S."/>
            <person name="Shen B."/>
        </authorList>
    </citation>
    <scope>NUCLEOTIDE SEQUENCE [LARGE SCALE GENOMIC DNA]</scope>
    <source>
        <strain evidence="8 9">NPDC048229</strain>
    </source>
</reference>
<evidence type="ECO:0000256" key="3">
    <source>
        <dbReference type="ARBA" id="ARBA00022475"/>
    </source>
</evidence>
<keyword evidence="6 7" id="KW-0472">Membrane</keyword>
<evidence type="ECO:0000256" key="7">
    <source>
        <dbReference type="RuleBase" id="RU362048"/>
    </source>
</evidence>
<keyword evidence="4 7" id="KW-0812">Transmembrane</keyword>
<evidence type="ECO:0000313" key="8">
    <source>
        <dbReference type="EMBL" id="MFG3193105.1"/>
    </source>
</evidence>
<evidence type="ECO:0000256" key="2">
    <source>
        <dbReference type="ARBA" id="ARBA00009784"/>
    </source>
</evidence>
<gene>
    <name evidence="8" type="ORF">ACGFYS_29660</name>
</gene>
<evidence type="ECO:0000256" key="4">
    <source>
        <dbReference type="ARBA" id="ARBA00022692"/>
    </source>
</evidence>
<comment type="subcellular location">
    <subcellularLocation>
        <location evidence="1 7">Cell membrane</location>
        <topology evidence="1 7">Multi-pass membrane protein</topology>
    </subcellularLocation>
</comment>
<feature type="transmembrane region" description="Helical" evidence="7">
    <location>
        <begin position="45"/>
        <end position="67"/>
    </location>
</feature>
<evidence type="ECO:0000256" key="6">
    <source>
        <dbReference type="ARBA" id="ARBA00023136"/>
    </source>
</evidence>
<sequence>MSAVNPFTFSAAFITFFSVVGPPKVLLAFGGLAQAHPIRQLRTIALISSGAAVLVGLVAGITAPWLLDVFHISTPALQLAGGVIFFIYAVGLVLGLHLGTDGTPTDAPDTVSGLRELLMPYVVSPLAMTAVLIEAAAREGVGWRSTVVGAYVAVIALDLVCVLVLAPLLRRTHHATVELFGRLLGLLLAAVGVDLFLDGLSELGVPGLDRH</sequence>
<organism evidence="8 9">
    <name type="scientific">Streptomyces omiyaensis</name>
    <dbReference type="NCBI Taxonomy" id="68247"/>
    <lineage>
        <taxon>Bacteria</taxon>
        <taxon>Bacillati</taxon>
        <taxon>Actinomycetota</taxon>
        <taxon>Actinomycetes</taxon>
        <taxon>Kitasatosporales</taxon>
        <taxon>Streptomycetaceae</taxon>
        <taxon>Streptomyces</taxon>
    </lineage>
</organism>
<feature type="transmembrane region" description="Helical" evidence="7">
    <location>
        <begin position="179"/>
        <end position="197"/>
    </location>
</feature>
<comment type="caution">
    <text evidence="7">Lacks conserved residue(s) required for the propagation of feature annotation.</text>
</comment>
<evidence type="ECO:0000256" key="5">
    <source>
        <dbReference type="ARBA" id="ARBA00022989"/>
    </source>
</evidence>
<feature type="transmembrane region" description="Helical" evidence="7">
    <location>
        <begin position="118"/>
        <end position="136"/>
    </location>
</feature>
<name>A0ABW7C018_9ACTN</name>
<keyword evidence="9" id="KW-1185">Reference proteome</keyword>
<accession>A0ABW7C018</accession>
<dbReference type="RefSeq" id="WP_229883836.1">
    <property type="nucleotide sequence ID" value="NZ_JBIBVA010000012.1"/>
</dbReference>
<proteinExistence type="inferred from homology"/>
<dbReference type="EMBL" id="JBICZW010000026">
    <property type="protein sequence ID" value="MFG3193105.1"/>
    <property type="molecule type" value="Genomic_DNA"/>
</dbReference>
<evidence type="ECO:0000313" key="9">
    <source>
        <dbReference type="Proteomes" id="UP001604282"/>
    </source>
</evidence>